<proteinExistence type="predicted"/>
<keyword evidence="2" id="KW-1185">Reference proteome</keyword>
<dbReference type="AlphaFoldDB" id="A0A9D3XNR5"/>
<comment type="caution">
    <text evidence="1">The sequence shown here is derived from an EMBL/GenBank/DDBJ whole genome shotgun (WGS) entry which is preliminary data.</text>
</comment>
<evidence type="ECO:0000313" key="1">
    <source>
        <dbReference type="EMBL" id="KAH1183303.1"/>
    </source>
</evidence>
<sequence length="105" mass="12208">MQLLQFMKEDMELVIGIGERNFLVGSVENMHNEYVAKLSMEISRLSELIDEMKCRQPASEFLQISPSRSLTLLNVRVLQGHREQVLNKLVNISFWSSLITTFFLF</sequence>
<dbReference type="EMBL" id="JAHDVG010000466">
    <property type="protein sequence ID" value="KAH1183303.1"/>
    <property type="molecule type" value="Genomic_DNA"/>
</dbReference>
<name>A0A9D3XNR5_9SAUR</name>
<gene>
    <name evidence="1" type="ORF">KIL84_004795</name>
</gene>
<dbReference type="Proteomes" id="UP000827986">
    <property type="component" value="Unassembled WGS sequence"/>
</dbReference>
<reference evidence="1" key="1">
    <citation type="submission" date="2021-09" db="EMBL/GenBank/DDBJ databases">
        <title>The genome of Mauremys mutica provides insights into the evolution of semi-aquatic lifestyle.</title>
        <authorList>
            <person name="Gong S."/>
            <person name="Gao Y."/>
        </authorList>
    </citation>
    <scope>NUCLEOTIDE SEQUENCE</scope>
    <source>
        <strain evidence="1">MM-2020</strain>
        <tissue evidence="1">Muscle</tissue>
    </source>
</reference>
<evidence type="ECO:0000313" key="2">
    <source>
        <dbReference type="Proteomes" id="UP000827986"/>
    </source>
</evidence>
<accession>A0A9D3XNR5</accession>
<organism evidence="1 2">
    <name type="scientific">Mauremys mutica</name>
    <name type="common">yellowpond turtle</name>
    <dbReference type="NCBI Taxonomy" id="74926"/>
    <lineage>
        <taxon>Eukaryota</taxon>
        <taxon>Metazoa</taxon>
        <taxon>Chordata</taxon>
        <taxon>Craniata</taxon>
        <taxon>Vertebrata</taxon>
        <taxon>Euteleostomi</taxon>
        <taxon>Archelosauria</taxon>
        <taxon>Testudinata</taxon>
        <taxon>Testudines</taxon>
        <taxon>Cryptodira</taxon>
        <taxon>Durocryptodira</taxon>
        <taxon>Testudinoidea</taxon>
        <taxon>Geoemydidae</taxon>
        <taxon>Geoemydinae</taxon>
        <taxon>Mauremys</taxon>
    </lineage>
</organism>
<protein>
    <submittedName>
        <fullName evidence="1">Uncharacterized protein</fullName>
    </submittedName>
</protein>